<reference evidence="3 4" key="1">
    <citation type="journal article" date="2019" name="Genome Biol. Evol.">
        <title>The Rhododendron genome and chromosomal organization provide insight into shared whole-genome duplications across the heath family (Ericaceae).</title>
        <authorList>
            <person name="Soza V.L."/>
            <person name="Lindsley D."/>
            <person name="Waalkes A."/>
            <person name="Ramage E."/>
            <person name="Patwardhan R.P."/>
            <person name="Burton J.N."/>
            <person name="Adey A."/>
            <person name="Kumar A."/>
            <person name="Qiu R."/>
            <person name="Shendure J."/>
            <person name="Hall B."/>
        </authorList>
    </citation>
    <scope>NUCLEOTIDE SEQUENCE [LARGE SCALE GENOMIC DNA]</scope>
    <source>
        <strain evidence="3">RSF 1966-606</strain>
    </source>
</reference>
<accession>A0A6A4LG21</accession>
<evidence type="ECO:0008006" key="5">
    <source>
        <dbReference type="Google" id="ProtNLM"/>
    </source>
</evidence>
<dbReference type="PROSITE" id="PS50197">
    <property type="entry name" value="BEACH"/>
    <property type="match status" value="1"/>
</dbReference>
<dbReference type="PANTHER" id="PTHR46866">
    <property type="entry name" value="GH12955P"/>
    <property type="match status" value="1"/>
</dbReference>
<dbReference type="Proteomes" id="UP000428333">
    <property type="component" value="Linkage Group LG07"/>
</dbReference>
<dbReference type="GO" id="GO:0004672">
    <property type="term" value="F:protein kinase activity"/>
    <property type="evidence" value="ECO:0007669"/>
    <property type="project" value="InterPro"/>
</dbReference>
<evidence type="ECO:0000313" key="4">
    <source>
        <dbReference type="Proteomes" id="UP000428333"/>
    </source>
</evidence>
<organism evidence="3 4">
    <name type="scientific">Rhododendron williamsianum</name>
    <dbReference type="NCBI Taxonomy" id="262921"/>
    <lineage>
        <taxon>Eukaryota</taxon>
        <taxon>Viridiplantae</taxon>
        <taxon>Streptophyta</taxon>
        <taxon>Embryophyta</taxon>
        <taxon>Tracheophyta</taxon>
        <taxon>Spermatophyta</taxon>
        <taxon>Magnoliopsida</taxon>
        <taxon>eudicotyledons</taxon>
        <taxon>Gunneridae</taxon>
        <taxon>Pentapetalae</taxon>
        <taxon>asterids</taxon>
        <taxon>Ericales</taxon>
        <taxon>Ericaceae</taxon>
        <taxon>Ericoideae</taxon>
        <taxon>Rhodoreae</taxon>
        <taxon>Rhododendron</taxon>
    </lineage>
</organism>
<dbReference type="InterPro" id="IPR036372">
    <property type="entry name" value="BEACH_dom_sf"/>
</dbReference>
<gene>
    <name evidence="3" type="ORF">C3L33_13053</name>
</gene>
<dbReference type="PANTHER" id="PTHR46866:SF1">
    <property type="entry name" value="GH12955P"/>
    <property type="match status" value="1"/>
</dbReference>
<proteinExistence type="predicted"/>
<comment type="caution">
    <text evidence="3">The sequence shown here is derived from an EMBL/GenBank/DDBJ whole genome shotgun (WGS) entry which is preliminary data.</text>
</comment>
<dbReference type="PROSITE" id="PS50011">
    <property type="entry name" value="PROTEIN_KINASE_DOM"/>
    <property type="match status" value="1"/>
</dbReference>
<dbReference type="SUPFAM" id="SSF56112">
    <property type="entry name" value="Protein kinase-like (PK-like)"/>
    <property type="match status" value="1"/>
</dbReference>
<evidence type="ECO:0000259" key="2">
    <source>
        <dbReference type="PROSITE" id="PS50197"/>
    </source>
</evidence>
<dbReference type="Gene3D" id="1.10.1540.10">
    <property type="entry name" value="BEACH domain"/>
    <property type="match status" value="1"/>
</dbReference>
<name>A0A6A4LG21_9ERIC</name>
<dbReference type="SMART" id="SM01026">
    <property type="entry name" value="Beach"/>
    <property type="match status" value="1"/>
</dbReference>
<feature type="domain" description="BEACH" evidence="2">
    <location>
        <begin position="320"/>
        <end position="433"/>
    </location>
</feature>
<feature type="domain" description="Protein kinase" evidence="1">
    <location>
        <begin position="135"/>
        <end position="433"/>
    </location>
</feature>
<dbReference type="SUPFAM" id="SSF81837">
    <property type="entry name" value="BEACH domain"/>
    <property type="match status" value="1"/>
</dbReference>
<dbReference type="EMBL" id="QEFC01001870">
    <property type="protein sequence ID" value="KAE9455041.1"/>
    <property type="molecule type" value="Genomic_DNA"/>
</dbReference>
<dbReference type="GO" id="GO:0005524">
    <property type="term" value="F:ATP binding"/>
    <property type="evidence" value="ECO:0007669"/>
    <property type="project" value="InterPro"/>
</dbReference>
<feature type="non-terminal residue" evidence="3">
    <location>
        <position position="1"/>
    </location>
</feature>
<dbReference type="InterPro" id="IPR011009">
    <property type="entry name" value="Kinase-like_dom_sf"/>
</dbReference>
<evidence type="ECO:0000259" key="1">
    <source>
        <dbReference type="PROSITE" id="PS50011"/>
    </source>
</evidence>
<dbReference type="AlphaFoldDB" id="A0A6A4LG21"/>
<protein>
    <recommendedName>
        <fullName evidence="5">Protein kinase domain-containing protein</fullName>
    </recommendedName>
</protein>
<evidence type="ECO:0000313" key="3">
    <source>
        <dbReference type="EMBL" id="KAE9455041.1"/>
    </source>
</evidence>
<sequence>MEEEDEEMCLECLQRRIRSDFSHNLIFSHPVSQSPLPFASSAVVQIPNSTGEPNSPHFTLVYLPTPGFDCLTNYIEECCPEDLKSEHSAESNGKTPSGVNSFRCSGSTCNFSTRFSCSRTITSLAPIARVGISSYSIFEELASNYFSGSLEDEILGSISLLIEGKATGRDSINFLSLTGIPSFDENGFPGCLRHPNIAPILGLLKTPDYINLVLPKTPYTLENIFHYSPKALKSEWQIKFLTYQLLSAVAHMHGLGIAHGNICPSNVMLTDSCWSWLRIIDKPSLSPTLSKSSKECSLTPSSRVGCCVEGCPSEGLYADFKLSQSTDWDYAFNRWWRGELSNFEYLLVLNRLAGRRWGDHTFHTVMPWVIDFSVKPEGTSDAGWRNLSKSKWRLAKGDEQLDFTYSTSEIPHHVSDECLSELAVCSTRQEGYH</sequence>
<dbReference type="InterPro" id="IPR000409">
    <property type="entry name" value="BEACH_dom"/>
</dbReference>
<dbReference type="Pfam" id="PF02138">
    <property type="entry name" value="Beach"/>
    <property type="match status" value="1"/>
</dbReference>
<dbReference type="OrthoDB" id="29306at2759"/>
<dbReference type="Gene3D" id="1.10.510.10">
    <property type="entry name" value="Transferase(Phosphotransferase) domain 1"/>
    <property type="match status" value="1"/>
</dbReference>
<dbReference type="InterPro" id="IPR000719">
    <property type="entry name" value="Prot_kinase_dom"/>
</dbReference>
<dbReference type="Pfam" id="PF00069">
    <property type="entry name" value="Pkinase"/>
    <property type="match status" value="1"/>
</dbReference>
<keyword evidence="4" id="KW-1185">Reference proteome</keyword>